<keyword evidence="1" id="KW-0812">Transmembrane</keyword>
<evidence type="ECO:0000256" key="1">
    <source>
        <dbReference type="SAM" id="Phobius"/>
    </source>
</evidence>
<feature type="transmembrane region" description="Helical" evidence="1">
    <location>
        <begin position="12"/>
        <end position="32"/>
    </location>
</feature>
<reference evidence="2 3" key="1">
    <citation type="submission" date="2023-02" db="EMBL/GenBank/DDBJ databases">
        <title>A bacterium isolated from plastisphere.</title>
        <authorList>
            <person name="Sun Y."/>
        </authorList>
    </citation>
    <scope>NUCLEOTIDE SEQUENCE [LARGE SCALE GENOMIC DNA]</scope>
    <source>
        <strain evidence="3">a-1</strain>
    </source>
</reference>
<evidence type="ECO:0000313" key="3">
    <source>
        <dbReference type="Proteomes" id="UP001213680"/>
    </source>
</evidence>
<name>A0ABY7WY44_9BACL</name>
<organism evidence="2 3">
    <name type="scientific">Exiguobacterium marinum</name>
    <dbReference type="NCBI Taxonomy" id="273528"/>
    <lineage>
        <taxon>Bacteria</taxon>
        <taxon>Bacillati</taxon>
        <taxon>Bacillota</taxon>
        <taxon>Bacilli</taxon>
        <taxon>Bacillales</taxon>
        <taxon>Bacillales Family XII. Incertae Sedis</taxon>
        <taxon>Exiguobacterium</taxon>
    </lineage>
</organism>
<keyword evidence="1" id="KW-1133">Transmembrane helix</keyword>
<protein>
    <submittedName>
        <fullName evidence="2">Uncharacterized protein</fullName>
    </submittedName>
</protein>
<gene>
    <name evidence="2" type="ORF">PTI97_13265</name>
</gene>
<proteinExistence type="predicted"/>
<dbReference type="RefSeq" id="WP_214700446.1">
    <property type="nucleotide sequence ID" value="NZ_CP118099.1"/>
</dbReference>
<keyword evidence="3" id="KW-1185">Reference proteome</keyword>
<feature type="transmembrane region" description="Helical" evidence="1">
    <location>
        <begin position="52"/>
        <end position="70"/>
    </location>
</feature>
<evidence type="ECO:0000313" key="2">
    <source>
        <dbReference type="EMBL" id="WDH75786.1"/>
    </source>
</evidence>
<accession>A0ABY7WY44</accession>
<sequence>MSRFNQLVAGGMLLFLSGLLYTLERIALYIRWYAEISTGSWLEKPTFVDPFLQNWFVTLFFFAAIVLFSMGMNATKTTSPAENPTDS</sequence>
<dbReference type="Proteomes" id="UP001213680">
    <property type="component" value="Chromosome"/>
</dbReference>
<keyword evidence="1" id="KW-0472">Membrane</keyword>
<dbReference type="EMBL" id="CP118099">
    <property type="protein sequence ID" value="WDH75786.1"/>
    <property type="molecule type" value="Genomic_DNA"/>
</dbReference>